<dbReference type="PANTHER" id="PTHR41791:SF1">
    <property type="entry name" value="SSL7039 PROTEIN"/>
    <property type="match status" value="1"/>
</dbReference>
<organism evidence="1 2">
    <name type="scientific">Treponema primitia (strain ATCC BAA-887 / DSM 12427 / ZAS-2)</name>
    <dbReference type="NCBI Taxonomy" id="545694"/>
    <lineage>
        <taxon>Bacteria</taxon>
        <taxon>Pseudomonadati</taxon>
        <taxon>Spirochaetota</taxon>
        <taxon>Spirochaetia</taxon>
        <taxon>Spirochaetales</taxon>
        <taxon>Treponemataceae</taxon>
        <taxon>Treponema</taxon>
    </lineage>
</organism>
<keyword evidence="2" id="KW-1185">Reference proteome</keyword>
<dbReference type="NCBIfam" id="TIGR02683">
    <property type="entry name" value="upstrm_HI1419"/>
    <property type="match status" value="1"/>
</dbReference>
<sequence>MNKVRHTRTYRLWFSNLGDLKARSRIDMRIKQLALGNPGDVKPVGEGISEIRIDYGPGYRIYYKDIGNEIVVLLCGGNKSTQTEDIINAKKIVKELEDGSN</sequence>
<evidence type="ECO:0000313" key="1">
    <source>
        <dbReference type="EMBL" id="AEF85205.1"/>
    </source>
</evidence>
<proteinExistence type="predicted"/>
<dbReference type="AlphaFoldDB" id="F5YJB9"/>
<dbReference type="HOGENOM" id="CLU_152445_0_1_12"/>
<name>F5YJB9_TREPZ</name>
<accession>F5YJB9</accession>
<evidence type="ECO:0000313" key="2">
    <source>
        <dbReference type="Proteomes" id="UP000009223"/>
    </source>
</evidence>
<protein>
    <submittedName>
        <fullName evidence="1">Probable addiction module killer protein</fullName>
    </submittedName>
</protein>
<dbReference type="PIRSF" id="PIRSF028744">
    <property type="entry name" value="Addict_mod_HI1419"/>
    <property type="match status" value="1"/>
</dbReference>
<dbReference type="RefSeq" id="WP_015709267.1">
    <property type="nucleotide sequence ID" value="NC_015578.1"/>
</dbReference>
<dbReference type="STRING" id="545694.TREPR_0774"/>
<dbReference type="EMBL" id="CP001843">
    <property type="protein sequence ID" value="AEF85205.1"/>
    <property type="molecule type" value="Genomic_DNA"/>
</dbReference>
<dbReference type="eggNOG" id="COG3657">
    <property type="taxonomic scope" value="Bacteria"/>
</dbReference>
<dbReference type="OrthoDB" id="5296237at2"/>
<dbReference type="PANTHER" id="PTHR41791">
    <property type="entry name" value="SSL7039 PROTEIN"/>
    <property type="match status" value="1"/>
</dbReference>
<gene>
    <name evidence="1" type="ordered locus">TREPR_0774</name>
</gene>
<reference evidence="1 2" key="2">
    <citation type="journal article" date="2011" name="ISME J.">
        <title>RNA-seq reveals cooperative metabolic interactions between two termite-gut spirochete species in co-culture.</title>
        <authorList>
            <person name="Rosenthal A.Z."/>
            <person name="Matson E.G."/>
            <person name="Eldar A."/>
            <person name="Leadbetter J.R."/>
        </authorList>
    </citation>
    <scope>NUCLEOTIDE SEQUENCE [LARGE SCALE GENOMIC DNA]</scope>
    <source>
        <strain evidence="2">ATCC BAA-887 / DSM 12427 / ZAS-2</strain>
    </source>
</reference>
<dbReference type="KEGG" id="tpi:TREPR_0774"/>
<dbReference type="Proteomes" id="UP000009223">
    <property type="component" value="Chromosome"/>
</dbReference>
<dbReference type="InterPro" id="IPR014056">
    <property type="entry name" value="TypeIITA-like_toxin_pred"/>
</dbReference>
<reference evidence="2" key="1">
    <citation type="submission" date="2009-12" db="EMBL/GenBank/DDBJ databases">
        <title>Complete sequence of Treponema primitia strain ZAS-2.</title>
        <authorList>
            <person name="Tetu S.G."/>
            <person name="Matson E."/>
            <person name="Ren Q."/>
            <person name="Seshadri R."/>
            <person name="Elbourne L."/>
            <person name="Hassan K.A."/>
            <person name="Durkin A."/>
            <person name="Radune D."/>
            <person name="Mohamoud Y."/>
            <person name="Shay R."/>
            <person name="Jin S."/>
            <person name="Zhang X."/>
            <person name="Lucey K."/>
            <person name="Ballor N.R."/>
            <person name="Ottesen E."/>
            <person name="Rosenthal R."/>
            <person name="Allen A."/>
            <person name="Leadbetter J.R."/>
            <person name="Paulsen I.T."/>
        </authorList>
    </citation>
    <scope>NUCLEOTIDE SEQUENCE [LARGE SCALE GENOMIC DNA]</scope>
    <source>
        <strain evidence="2">ATCC BAA-887 / DSM 12427 / ZAS-2</strain>
    </source>
</reference>